<dbReference type="InterPro" id="IPR014225">
    <property type="entry name" value="Spore_II_D_firmicutes"/>
</dbReference>
<dbReference type="PANTHER" id="PTHR30032:SF4">
    <property type="entry name" value="AMIDASE ENHANCER"/>
    <property type="match status" value="1"/>
</dbReference>
<proteinExistence type="predicted"/>
<accession>A0A0M0KEI7</accession>
<dbReference type="Pfam" id="PF08486">
    <property type="entry name" value="SpoIID"/>
    <property type="match status" value="1"/>
</dbReference>
<evidence type="ECO:0000256" key="1">
    <source>
        <dbReference type="SAM" id="Phobius"/>
    </source>
</evidence>
<dbReference type="GO" id="GO:0030288">
    <property type="term" value="C:outer membrane-bounded periplasmic space"/>
    <property type="evidence" value="ECO:0007669"/>
    <property type="project" value="TreeGrafter"/>
</dbReference>
<evidence type="ECO:0000313" key="4">
    <source>
        <dbReference type="Proteomes" id="UP000037558"/>
    </source>
</evidence>
<dbReference type="PANTHER" id="PTHR30032">
    <property type="entry name" value="N-ACETYLMURAMOYL-L-ALANINE AMIDASE-RELATED"/>
    <property type="match status" value="1"/>
</dbReference>
<dbReference type="InterPro" id="IPR013693">
    <property type="entry name" value="SpoIID/LytB_N"/>
</dbReference>
<dbReference type="STRING" id="284581.AMD01_22590"/>
<dbReference type="InterPro" id="IPR013486">
    <property type="entry name" value="SpoIID/LytB"/>
</dbReference>
<dbReference type="NCBIfam" id="TIGR02669">
    <property type="entry name" value="SpoIID_LytB"/>
    <property type="match status" value="1"/>
</dbReference>
<keyword evidence="4" id="KW-1185">Reference proteome</keyword>
<comment type="caution">
    <text evidence="3">The sequence shown here is derived from an EMBL/GenBank/DDBJ whole genome shotgun (WGS) entry which is preliminary data.</text>
</comment>
<dbReference type="PATRIC" id="fig|284581.3.peg.3374"/>
<dbReference type="OrthoDB" id="9794671at2"/>
<name>A0A0M0KEI7_9BACI</name>
<sequence length="347" mass="38301">MKRLKPVVVIIAILSFVILCIPTVLVIPFTDQTGGKLGEDSHHTQKTLQALAAEPAVDVAVYRAKKQEVEEVPLEDYVVGVVASEMKADFEMEALKAQSLAARTYIVRKLVNGSELKMKKGSKEFDARDTTADQVYASPEELKIRWGSDYDQNMKKITEAVEATRGQVIVYNNAPIDAVFYSTSNGRTEDAKVVWGSSLPYLQSIDNPWDKDSPKFTAQTSMTVSDFEQKIYAATNKKVSIENDLGKVVSRTPGGRVDKLQLDGKTFKGTDIRSALGLKSTDFTWVRKGNELLITTKGNGHGIGMSQYGADGMAKAGKSYMDIIHFYYKNVQIAEASKYLSTLTAKK</sequence>
<dbReference type="GO" id="GO:0030435">
    <property type="term" value="P:sporulation resulting in formation of a cellular spore"/>
    <property type="evidence" value="ECO:0007669"/>
    <property type="project" value="InterPro"/>
</dbReference>
<dbReference type="AlphaFoldDB" id="A0A0M0KEI7"/>
<feature type="transmembrane region" description="Helical" evidence="1">
    <location>
        <begin position="7"/>
        <end position="29"/>
    </location>
</feature>
<organism evidence="3 4">
    <name type="scientific">Priestia koreensis</name>
    <dbReference type="NCBI Taxonomy" id="284581"/>
    <lineage>
        <taxon>Bacteria</taxon>
        <taxon>Bacillati</taxon>
        <taxon>Bacillota</taxon>
        <taxon>Bacilli</taxon>
        <taxon>Bacillales</taxon>
        <taxon>Bacillaceae</taxon>
        <taxon>Priestia</taxon>
    </lineage>
</organism>
<feature type="domain" description="Sporulation stage II protein D amidase enhancer LytB N-terminal" evidence="2">
    <location>
        <begin position="63"/>
        <end position="171"/>
    </location>
</feature>
<dbReference type="RefSeq" id="WP_053403699.1">
    <property type="nucleotide sequence ID" value="NZ_LILC01000037.1"/>
</dbReference>
<reference evidence="4" key="1">
    <citation type="submission" date="2015-08" db="EMBL/GenBank/DDBJ databases">
        <title>Fjat-14210 dsm16467.</title>
        <authorList>
            <person name="Liu B."/>
            <person name="Wang J."/>
            <person name="Zhu Y."/>
            <person name="Liu G."/>
            <person name="Chen Q."/>
            <person name="Chen Z."/>
            <person name="Lan J."/>
            <person name="Che J."/>
            <person name="Ge C."/>
            <person name="Shi H."/>
            <person name="Pan Z."/>
            <person name="Liu X."/>
        </authorList>
    </citation>
    <scope>NUCLEOTIDE SEQUENCE [LARGE SCALE GENOMIC DNA]</scope>
    <source>
        <strain evidence="4">DSM 16467</strain>
    </source>
</reference>
<evidence type="ECO:0000313" key="3">
    <source>
        <dbReference type="EMBL" id="KOO37261.1"/>
    </source>
</evidence>
<dbReference type="InterPro" id="IPR051922">
    <property type="entry name" value="Bact_Sporulation_Assoc"/>
</dbReference>
<dbReference type="NCBIfam" id="TIGR02870">
    <property type="entry name" value="spore_II_D"/>
    <property type="match status" value="1"/>
</dbReference>
<keyword evidence="1" id="KW-1133">Transmembrane helix</keyword>
<keyword evidence="1" id="KW-0472">Membrane</keyword>
<dbReference type="EMBL" id="LILC01000037">
    <property type="protein sequence ID" value="KOO37261.1"/>
    <property type="molecule type" value="Genomic_DNA"/>
</dbReference>
<evidence type="ECO:0000259" key="2">
    <source>
        <dbReference type="Pfam" id="PF08486"/>
    </source>
</evidence>
<keyword evidence="1" id="KW-0812">Transmembrane</keyword>
<gene>
    <name evidence="3" type="ORF">AMD01_22590</name>
</gene>
<dbReference type="Proteomes" id="UP000037558">
    <property type="component" value="Unassembled WGS sequence"/>
</dbReference>
<protein>
    <submittedName>
        <fullName evidence="3">Stage II sporulation protein D</fullName>
    </submittedName>
</protein>